<dbReference type="InterPro" id="IPR032675">
    <property type="entry name" value="LRR_dom_sf"/>
</dbReference>
<organism evidence="4 5">
    <name type="scientific">Anopheles melas</name>
    <dbReference type="NCBI Taxonomy" id="34690"/>
    <lineage>
        <taxon>Eukaryota</taxon>
        <taxon>Metazoa</taxon>
        <taxon>Ecdysozoa</taxon>
        <taxon>Arthropoda</taxon>
        <taxon>Hexapoda</taxon>
        <taxon>Insecta</taxon>
        <taxon>Pterygota</taxon>
        <taxon>Neoptera</taxon>
        <taxon>Endopterygota</taxon>
        <taxon>Diptera</taxon>
        <taxon>Nematocera</taxon>
        <taxon>Culicoidea</taxon>
        <taxon>Culicidae</taxon>
        <taxon>Anophelinae</taxon>
        <taxon>Anopheles</taxon>
    </lineage>
</organism>
<proteinExistence type="predicted"/>
<sequence length="421" mass="47705">MLPNLEELILSHNKLDHINSEAFFGLSNLKKIALQGCGLVRVPMEALRRIRTVTTLYLDNNLIADMENVTFRGFHFLKNLRLEGNLLQRVPTDALIGLRSLEALDVDDNSLSSMPVGLENLMMLQEISASNNRIRWVSKGDFPKNLVSLDLKSNPLAGIKPGALQNMPRLRKLILSDVRSLNELPPLDGCTSLEVLRLDRANLSKIPDHISSNRISSLHGAPFSSLGQLHDLLLSNNEIESIPHDAFVGLVRLQVLDMESNRVFFIHADAFRPLKKLEDLNLGNNLFPQLPTAGLERLLHLKTFNNPHLREFPPPEAFPRIQTLVLSYAYHCCSFLPLTTALPKVPNTFNIRENVLFPTDNEFDMSLWNNSYNDIWPQLRKYAAVQGSVDACWGGLIVLLLWEFCEQKHKREKVLHFSSFP</sequence>
<dbReference type="PANTHER" id="PTHR24369">
    <property type="entry name" value="ANTIGEN BSP, PUTATIVE-RELATED"/>
    <property type="match status" value="1"/>
</dbReference>
<keyword evidence="3" id="KW-0677">Repeat</keyword>
<dbReference type="Gene3D" id="3.80.10.10">
    <property type="entry name" value="Ribonuclease Inhibitor"/>
    <property type="match status" value="2"/>
</dbReference>
<dbReference type="AlphaFoldDB" id="A0A182UFZ6"/>
<keyword evidence="1" id="KW-0433">Leucine-rich repeat</keyword>
<dbReference type="GO" id="GO:0005886">
    <property type="term" value="C:plasma membrane"/>
    <property type="evidence" value="ECO:0007669"/>
    <property type="project" value="TreeGrafter"/>
</dbReference>
<dbReference type="VEuPathDB" id="VectorBase:AMEC019711"/>
<evidence type="ECO:0000256" key="2">
    <source>
        <dbReference type="ARBA" id="ARBA00022729"/>
    </source>
</evidence>
<dbReference type="SUPFAM" id="SSF52058">
    <property type="entry name" value="L domain-like"/>
    <property type="match status" value="2"/>
</dbReference>
<dbReference type="Pfam" id="PF13855">
    <property type="entry name" value="LRR_8"/>
    <property type="match status" value="4"/>
</dbReference>
<protein>
    <submittedName>
        <fullName evidence="4">Uncharacterized protein</fullName>
    </submittedName>
</protein>
<keyword evidence="5" id="KW-1185">Reference proteome</keyword>
<evidence type="ECO:0000256" key="3">
    <source>
        <dbReference type="ARBA" id="ARBA00022737"/>
    </source>
</evidence>
<keyword evidence="2" id="KW-0732">Signal</keyword>
<evidence type="ECO:0000313" key="4">
    <source>
        <dbReference type="EnsemblMetazoa" id="AMEC019711-PA"/>
    </source>
</evidence>
<dbReference type="SMART" id="SM00369">
    <property type="entry name" value="LRR_TYP"/>
    <property type="match status" value="10"/>
</dbReference>
<name>A0A182UFZ6_9DIPT</name>
<dbReference type="InterPro" id="IPR001611">
    <property type="entry name" value="Leu-rich_rpt"/>
</dbReference>
<accession>A0A182UFZ6</accession>
<evidence type="ECO:0000256" key="1">
    <source>
        <dbReference type="ARBA" id="ARBA00022614"/>
    </source>
</evidence>
<reference evidence="4" key="2">
    <citation type="submission" date="2020-05" db="UniProtKB">
        <authorList>
            <consortium name="EnsemblMetazoa"/>
        </authorList>
    </citation>
    <scope>IDENTIFICATION</scope>
    <source>
        <strain evidence="4">CM1001059</strain>
    </source>
</reference>
<dbReference type="STRING" id="34690.A0A182UFZ6"/>
<dbReference type="InterPro" id="IPR003591">
    <property type="entry name" value="Leu-rich_rpt_typical-subtyp"/>
</dbReference>
<dbReference type="PANTHER" id="PTHR24369:SF210">
    <property type="entry name" value="CHAOPTIN-RELATED"/>
    <property type="match status" value="1"/>
</dbReference>
<dbReference type="PROSITE" id="PS51450">
    <property type="entry name" value="LRR"/>
    <property type="match status" value="2"/>
</dbReference>
<evidence type="ECO:0000313" key="5">
    <source>
        <dbReference type="Proteomes" id="UP000075902"/>
    </source>
</evidence>
<reference evidence="5" key="1">
    <citation type="submission" date="2014-01" db="EMBL/GenBank/DDBJ databases">
        <title>The Genome Sequence of Anopheles melas CM1001059_A (V2).</title>
        <authorList>
            <consortium name="The Broad Institute Genomics Platform"/>
            <person name="Neafsey D.E."/>
            <person name="Besansky N."/>
            <person name="Howell P."/>
            <person name="Walton C."/>
            <person name="Young S.K."/>
            <person name="Zeng Q."/>
            <person name="Gargeya S."/>
            <person name="Fitzgerald M."/>
            <person name="Haas B."/>
            <person name="Abouelleil A."/>
            <person name="Allen A.W."/>
            <person name="Alvarado L."/>
            <person name="Arachchi H.M."/>
            <person name="Berlin A.M."/>
            <person name="Chapman S.B."/>
            <person name="Gainer-Dewar J."/>
            <person name="Goldberg J."/>
            <person name="Griggs A."/>
            <person name="Gujja S."/>
            <person name="Hansen M."/>
            <person name="Howarth C."/>
            <person name="Imamovic A."/>
            <person name="Ireland A."/>
            <person name="Larimer J."/>
            <person name="McCowan C."/>
            <person name="Murphy C."/>
            <person name="Pearson M."/>
            <person name="Poon T.W."/>
            <person name="Priest M."/>
            <person name="Roberts A."/>
            <person name="Saif S."/>
            <person name="Shea T."/>
            <person name="Sisk P."/>
            <person name="Sykes S."/>
            <person name="Wortman J."/>
            <person name="Nusbaum C."/>
            <person name="Birren B."/>
        </authorList>
    </citation>
    <scope>NUCLEOTIDE SEQUENCE [LARGE SCALE GENOMIC DNA]</scope>
    <source>
        <strain evidence="5">CM1001059</strain>
    </source>
</reference>
<dbReference type="InterPro" id="IPR050541">
    <property type="entry name" value="LRR_TM_domain-containing"/>
</dbReference>
<dbReference type="EnsemblMetazoa" id="AMEC019711-RA">
    <property type="protein sequence ID" value="AMEC019711-PA"/>
    <property type="gene ID" value="AMEC019711"/>
</dbReference>
<dbReference type="Proteomes" id="UP000075902">
    <property type="component" value="Unassembled WGS sequence"/>
</dbReference>